<accession>A0A2M6W2T8</accession>
<feature type="chain" id="PRO_5014882758" description="LTD domain-containing protein" evidence="1">
    <location>
        <begin position="38"/>
        <end position="1279"/>
    </location>
</feature>
<proteinExistence type="predicted"/>
<protein>
    <recommendedName>
        <fullName evidence="4">LTD domain-containing protein</fullName>
    </recommendedName>
</protein>
<reference evidence="3" key="1">
    <citation type="submission" date="2017-09" db="EMBL/GenBank/DDBJ databases">
        <title>Depth-based differentiation of microbial function through sediment-hosted aquifers and enrichment of novel symbionts in the deep terrestrial subsurface.</title>
        <authorList>
            <person name="Probst A.J."/>
            <person name="Ladd B."/>
            <person name="Jarett J.K."/>
            <person name="Geller-Mcgrath D.E."/>
            <person name="Sieber C.M.K."/>
            <person name="Emerson J.B."/>
            <person name="Anantharaman K."/>
            <person name="Thomas B.C."/>
            <person name="Malmstrom R."/>
            <person name="Stieglmeier M."/>
            <person name="Klingl A."/>
            <person name="Woyke T."/>
            <person name="Ryan C.M."/>
            <person name="Banfield J.F."/>
        </authorList>
    </citation>
    <scope>NUCLEOTIDE SEQUENCE [LARGE SCALE GENOMIC DNA]</scope>
</reference>
<gene>
    <name evidence="2" type="ORF">COU31_04575</name>
</gene>
<evidence type="ECO:0008006" key="4">
    <source>
        <dbReference type="Google" id="ProtNLM"/>
    </source>
</evidence>
<organism evidence="2 3">
    <name type="scientific">Candidatus Magasanikbacteria bacterium CG10_big_fil_rev_8_21_14_0_10_40_10</name>
    <dbReference type="NCBI Taxonomy" id="1974648"/>
    <lineage>
        <taxon>Bacteria</taxon>
        <taxon>Candidatus Magasanikiibacteriota</taxon>
    </lineage>
</organism>
<keyword evidence="1" id="KW-0732">Signal</keyword>
<comment type="caution">
    <text evidence="2">The sequence shown here is derived from an EMBL/GenBank/DDBJ whole genome shotgun (WGS) entry which is preliminary data.</text>
</comment>
<evidence type="ECO:0000313" key="3">
    <source>
        <dbReference type="Proteomes" id="UP000231183"/>
    </source>
</evidence>
<feature type="signal peptide" evidence="1">
    <location>
        <begin position="1"/>
        <end position="37"/>
    </location>
</feature>
<dbReference type="Proteomes" id="UP000231183">
    <property type="component" value="Unassembled WGS sequence"/>
</dbReference>
<sequence>MSDVYKMLKKTFTVGVVATTILWSVGASVLVTGVATAATCPTMKTGDIYKSVLDSAVYVYNSDGQGVYWDEGWQGKTWYSASTAAVGKYVEPAYPTVLSLSSDCFKVITQRNTSPYAVSVRPGSHPFYRPGTTDLYYVTDNYKVTKIDADAAEMFFGKQAWRTATVKYWPFFTVETGTITKTSLPPMGMLVNDGTKSYLVTDNKGAMQEVTAAGLTANNFNLGYAYKMDSTTKAKMTVATTTVTAQVSTLTNLTKGAEGATTTTTTTSGTATVSLSSNTPAAKTIADGTAYNTMLVLNVKAGTDKDVKLEGLTVTRTGLISNTNVTGVSVWDSKGVRYGEVMTSFNTSDQATIGFASNPLLVAKGTTEEVYVKFNLGTSASGGTVGAKVALATDVDTDGTVSGSFPFAGAEFSVVDGAASLSAVTVDAQDMSGTATGGTANFEIDETKEIAKIKFTETSGYNDVQVESINFYMNGTVDDNDLKDFTVYDPSNNKLGSATYAKDSYVTVKFDTPYTVEKSKNRTLTLKATAVDGSGHEVYVQVQNEYDVIVKDKALGYYLVSSDSGGGTWTAEASAAATGYYIIKSGAVTLSKASDSASGQVSAGADDFVLAKFNVKAVGEDMEIRKIGIAITTPSGSSYVLSGNVQLRVGNTVLLSFSGAYSTALYSTGSQRTLSQYLTIKSGQTAVLEVVGNINDSATSADSYLVGIGNFYAKRLSTKDFVDNQPSSAYSTQGNTVTVNSTSVTLVKDTSYGNTTVAMGGTQKLGQFVLQAGSSEGVCLTNMAVTLNGNGVTGGTSAPDDLQNLELWVGSTQIGSTVSTVATSSNSFSMNYCLEANASVKLEVHGYVLSSATAGTATTSLTSFSYVGKTTGNSTTDTTTLPVGQAITYGSANALLTAVNDSTTISSVLNPSTTAVQLGKWKLDAQNDALTLSKITFQVRSNTGADDITAGNFGTLYLYDSSNMTTALASATYVGGTSNGYVRFQGFSLVVPNNGSKTLVLKGTINGGSTMDAASGNVFVVRSDGTTDMTITASAGGTLSTSQIDAVAGDNVANSRFATSTNYLFHNASPVIANYSLGSTLTLSSAAPLFRFTVTNNGDREMKLSSMTINVSASGLTAASASTGTIGTWALYEANSFGQPGVLLQSTSTCELQGGADQTGCYSNSATGSTLNVSFGPGIASDNWTDDYILVAAGGSRTFVMTADTTGIFNGKTTGSVSISCKMDGATGYDASTDTYETDWAAGVLLYYYKQSVGGSYNSTAYAASDSYDVTGDTLTRSL</sequence>
<name>A0A2M6W2T8_9BACT</name>
<dbReference type="AlphaFoldDB" id="A0A2M6W2T8"/>
<evidence type="ECO:0000313" key="2">
    <source>
        <dbReference type="EMBL" id="PIT87124.1"/>
    </source>
</evidence>
<dbReference type="EMBL" id="PFBX01000051">
    <property type="protein sequence ID" value="PIT87124.1"/>
    <property type="molecule type" value="Genomic_DNA"/>
</dbReference>
<evidence type="ECO:0000256" key="1">
    <source>
        <dbReference type="SAM" id="SignalP"/>
    </source>
</evidence>